<reference evidence="3 4" key="1">
    <citation type="journal article" date="2017" name="BMC Biol.">
        <title>Genomic innovations, transcriptional plasticity and gene loss underlying the evolution and divergence of two highly polyphagous and invasive Helicoverpa pest species.</title>
        <authorList>
            <person name="Pearce S.L."/>
            <person name="Clarke D.F."/>
            <person name="East P.D."/>
            <person name="Elfekih S."/>
            <person name="Gordon K.H."/>
            <person name="Jermiin L.S."/>
            <person name="McGaughran A."/>
            <person name="Oakeshott J.G."/>
            <person name="Papanikolaou A."/>
            <person name="Perera O.P."/>
            <person name="Rane R.V."/>
            <person name="Richards S."/>
            <person name="Tay W.T."/>
            <person name="Walsh T.K."/>
            <person name="Anderson A."/>
            <person name="Anderson C.J."/>
            <person name="Asgari S."/>
            <person name="Board P.G."/>
            <person name="Bretschneider A."/>
            <person name="Campbell P.M."/>
            <person name="Chertemps T."/>
            <person name="Christeller J.T."/>
            <person name="Coppin C.W."/>
            <person name="Downes S.J."/>
            <person name="Duan G."/>
            <person name="Farnsworth C.A."/>
            <person name="Good R.T."/>
            <person name="Han L.B."/>
            <person name="Han Y.C."/>
            <person name="Hatje K."/>
            <person name="Horne I."/>
            <person name="Huang Y.P."/>
            <person name="Hughes D.S."/>
            <person name="Jacquin-Joly E."/>
            <person name="James W."/>
            <person name="Jhangiani S."/>
            <person name="Kollmar M."/>
            <person name="Kuwar S.S."/>
            <person name="Li S."/>
            <person name="Liu N.Y."/>
            <person name="Maibeche M.T."/>
            <person name="Miller J.R."/>
            <person name="Montagne N."/>
            <person name="Perry T."/>
            <person name="Qu J."/>
            <person name="Song S.V."/>
            <person name="Sutton G.G."/>
            <person name="Vogel H."/>
            <person name="Walenz B.P."/>
            <person name="Xu W."/>
            <person name="Zhang H.J."/>
            <person name="Zou Z."/>
            <person name="Batterham P."/>
            <person name="Edwards O.R."/>
            <person name="Feyereisen R."/>
            <person name="Gibbs R.A."/>
            <person name="Heckel D.G."/>
            <person name="McGrath A."/>
            <person name="Robin C."/>
            <person name="Scherer S.E."/>
            <person name="Worley K.C."/>
            <person name="Wu Y.D."/>
        </authorList>
    </citation>
    <scope>NUCLEOTIDE SEQUENCE [LARGE SCALE GENOMIC DNA]</scope>
    <source>
        <strain evidence="3">Harm_GR_Male_#8</strain>
        <tissue evidence="3">Whole organism</tissue>
    </source>
</reference>
<feature type="region of interest" description="Disordered" evidence="1">
    <location>
        <begin position="165"/>
        <end position="184"/>
    </location>
</feature>
<feature type="domain" description="MADF" evidence="2">
    <location>
        <begin position="13"/>
        <end position="122"/>
    </location>
</feature>
<feature type="compositionally biased region" description="Low complexity" evidence="1">
    <location>
        <begin position="130"/>
        <end position="141"/>
    </location>
</feature>
<keyword evidence="4" id="KW-1185">Reference proteome</keyword>
<dbReference type="PANTHER" id="PTHR21505">
    <property type="entry name" value="MADF DOMAIN-CONTAINING PROTEIN-RELATED"/>
    <property type="match status" value="1"/>
</dbReference>
<dbReference type="PANTHER" id="PTHR21505:SF8">
    <property type="entry name" value="DPT-YFP REPRESSOR BY OVEREXPRESSION, ISOFORM D-RELATED"/>
    <property type="match status" value="1"/>
</dbReference>
<dbReference type="InterPro" id="IPR006578">
    <property type="entry name" value="MADF-dom"/>
</dbReference>
<dbReference type="AlphaFoldDB" id="A0A2W1B514"/>
<dbReference type="Proteomes" id="UP000249218">
    <property type="component" value="Unassembled WGS sequence"/>
</dbReference>
<protein>
    <recommendedName>
        <fullName evidence="2">MADF domain-containing protein</fullName>
    </recommendedName>
</protein>
<feature type="compositionally biased region" description="Basic and acidic residues" evidence="1">
    <location>
        <begin position="144"/>
        <end position="156"/>
    </location>
</feature>
<dbReference type="EMBL" id="KZ150414">
    <property type="protein sequence ID" value="PZC70968.1"/>
    <property type="molecule type" value="Genomic_DNA"/>
</dbReference>
<evidence type="ECO:0000313" key="4">
    <source>
        <dbReference type="Proteomes" id="UP000249218"/>
    </source>
</evidence>
<proteinExistence type="predicted"/>
<evidence type="ECO:0000259" key="2">
    <source>
        <dbReference type="PROSITE" id="PS51029"/>
    </source>
</evidence>
<dbReference type="Pfam" id="PF10545">
    <property type="entry name" value="MADF_DNA_bdg"/>
    <property type="match status" value="1"/>
</dbReference>
<gene>
    <name evidence="3" type="primary">HaOG214512</name>
    <name evidence="3" type="ORF">B5X24_HaOG214512</name>
</gene>
<evidence type="ECO:0000256" key="1">
    <source>
        <dbReference type="SAM" id="MobiDB-lite"/>
    </source>
</evidence>
<name>A0A2W1B514_HELAM</name>
<feature type="compositionally biased region" description="Basic and acidic residues" evidence="1">
    <location>
        <begin position="175"/>
        <end position="184"/>
    </location>
</feature>
<sequence>MAPPDSAKKILEDFIEIYRSNPCLWQIKNKDYHNRDKKEAAYKLLIEKLRIIEPDANKDVVVKKINNLRSNVRKEKKKYEQSLKSGASADDVMEVDVGDRSEGVSSVPVLEATHPFTLPRFSRLDQVATASRRVASASSRGGHSGRDRGNFGRWKRGEELVEKYPSDLDFPPNLTEERYRGPGT</sequence>
<dbReference type="OrthoDB" id="6617753at2759"/>
<dbReference type="PROSITE" id="PS51029">
    <property type="entry name" value="MADF"/>
    <property type="match status" value="1"/>
</dbReference>
<evidence type="ECO:0000313" key="3">
    <source>
        <dbReference type="EMBL" id="PZC70968.1"/>
    </source>
</evidence>
<organism evidence="3 4">
    <name type="scientific">Helicoverpa armigera</name>
    <name type="common">Cotton bollworm</name>
    <name type="synonym">Heliothis armigera</name>
    <dbReference type="NCBI Taxonomy" id="29058"/>
    <lineage>
        <taxon>Eukaryota</taxon>
        <taxon>Metazoa</taxon>
        <taxon>Ecdysozoa</taxon>
        <taxon>Arthropoda</taxon>
        <taxon>Hexapoda</taxon>
        <taxon>Insecta</taxon>
        <taxon>Pterygota</taxon>
        <taxon>Neoptera</taxon>
        <taxon>Endopterygota</taxon>
        <taxon>Lepidoptera</taxon>
        <taxon>Glossata</taxon>
        <taxon>Ditrysia</taxon>
        <taxon>Noctuoidea</taxon>
        <taxon>Noctuidae</taxon>
        <taxon>Heliothinae</taxon>
        <taxon>Helicoverpa</taxon>
    </lineage>
</organism>
<dbReference type="SMART" id="SM00595">
    <property type="entry name" value="MADF"/>
    <property type="match status" value="1"/>
</dbReference>
<accession>A0A2W1B514</accession>
<feature type="region of interest" description="Disordered" evidence="1">
    <location>
        <begin position="130"/>
        <end position="156"/>
    </location>
</feature>